<proteinExistence type="predicted"/>
<evidence type="ECO:0000256" key="1">
    <source>
        <dbReference type="SAM" id="Phobius"/>
    </source>
</evidence>
<dbReference type="Proteomes" id="UP000579136">
    <property type="component" value="Unassembled WGS sequence"/>
</dbReference>
<evidence type="ECO:0000313" key="2">
    <source>
        <dbReference type="EMBL" id="MBB5175389.1"/>
    </source>
</evidence>
<reference evidence="2 3" key="1">
    <citation type="submission" date="2020-08" db="EMBL/GenBank/DDBJ databases">
        <title>Genomic Encyclopedia of Type Strains, Phase IV (KMG-IV): sequencing the most valuable type-strain genomes for metagenomic binning, comparative biology and taxonomic classification.</title>
        <authorList>
            <person name="Goeker M."/>
        </authorList>
    </citation>
    <scope>NUCLEOTIDE SEQUENCE [LARGE SCALE GENOMIC DNA]</scope>
    <source>
        <strain evidence="2 3">DSM 19163</strain>
    </source>
</reference>
<name>A0A9Q2HEE8_9STAP</name>
<comment type="caution">
    <text evidence="2">The sequence shown here is derived from an EMBL/GenBank/DDBJ whole genome shotgun (WGS) entry which is preliminary data.</text>
</comment>
<gene>
    <name evidence="2" type="ORF">HNQ45_000247</name>
</gene>
<sequence>MNRNIWKILFLILLSINLIVILTIGYKILTTPSYDNFTEKSNQTHTSPIQVVTNNETIEHAINQQIDENMYVNINEDGIIIETGYHVLNLDIPVKISIEPLVKDDKIILQLKDIDVASLSISMDMLYDTLKNHVELGEGMTFSDESAEIIIDSKVFKDQLEYDVTIDEIDYKNDKWYFSVDGVL</sequence>
<keyword evidence="3" id="KW-1185">Reference proteome</keyword>
<dbReference type="EMBL" id="JACHHF010000001">
    <property type="protein sequence ID" value="MBB5175389.1"/>
    <property type="molecule type" value="Genomic_DNA"/>
</dbReference>
<dbReference type="RefSeq" id="WP_183672814.1">
    <property type="nucleotide sequence ID" value="NZ_CBCRYX010000003.1"/>
</dbReference>
<evidence type="ECO:0000313" key="3">
    <source>
        <dbReference type="Proteomes" id="UP000579136"/>
    </source>
</evidence>
<dbReference type="InterPro" id="IPR018672">
    <property type="entry name" value="DUF2140"/>
</dbReference>
<organism evidence="2 3">
    <name type="scientific">Nosocomiicoccus ampullae</name>
    <dbReference type="NCBI Taxonomy" id="489910"/>
    <lineage>
        <taxon>Bacteria</taxon>
        <taxon>Bacillati</taxon>
        <taxon>Bacillota</taxon>
        <taxon>Bacilli</taxon>
        <taxon>Bacillales</taxon>
        <taxon>Staphylococcaceae</taxon>
        <taxon>Nosocomiicoccus</taxon>
    </lineage>
</organism>
<protein>
    <submittedName>
        <fullName evidence="2">Uncharacterized protein YpmS</fullName>
    </submittedName>
</protein>
<dbReference type="AlphaFoldDB" id="A0A9Q2HEE8"/>
<feature type="transmembrane region" description="Helical" evidence="1">
    <location>
        <begin position="6"/>
        <end position="26"/>
    </location>
</feature>
<accession>A0A9Q2HEE8</accession>
<dbReference type="Pfam" id="PF09911">
    <property type="entry name" value="DUF2140"/>
    <property type="match status" value="1"/>
</dbReference>
<keyword evidence="1" id="KW-1133">Transmembrane helix</keyword>
<keyword evidence="1" id="KW-0812">Transmembrane</keyword>
<keyword evidence="1" id="KW-0472">Membrane</keyword>